<dbReference type="RefSeq" id="WP_131601531.1">
    <property type="nucleotide sequence ID" value="NZ_CAWOZU010000018.1"/>
</dbReference>
<dbReference type="AlphaFoldDB" id="A0A7C9GJX9"/>
<sequence>MASHCVQDNAQNSGNTATIKAIHGHGDTFAYHVRRINVIKKCDRISPSLCNPCGGITRVYFFIGIDSLSGSYGRGYPEFASLSGIRRNNDNYHVNYL</sequence>
<evidence type="ECO:0000313" key="1">
    <source>
        <dbReference type="EMBL" id="MQL48674.1"/>
    </source>
</evidence>
<comment type="caution">
    <text evidence="1">The sequence shown here is derived from an EMBL/GenBank/DDBJ whole genome shotgun (WGS) entry which is preliminary data.</text>
</comment>
<name>A0A7C9GJX9_9GAMM</name>
<dbReference type="Proteomes" id="UP000481739">
    <property type="component" value="Unassembled WGS sequence"/>
</dbReference>
<accession>A0A7C9GJX9</accession>
<dbReference type="EMBL" id="WHZZ01000003">
    <property type="protein sequence ID" value="MQL48674.1"/>
    <property type="molecule type" value="Genomic_DNA"/>
</dbReference>
<reference evidence="1 2" key="1">
    <citation type="journal article" date="2019" name="Nature">
        <title>A new antibiotic selectively kills Gram-negative pathogens.</title>
        <authorList>
            <person name="Imai Y."/>
            <person name="Meyer K.J."/>
            <person name="Iinishi A."/>
            <person name="Favre-Godal Q."/>
            <person name="Green R."/>
            <person name="Manuse S."/>
            <person name="Caboni M."/>
            <person name="Mori M."/>
            <person name="Niles S."/>
            <person name="Ghiglieri M."/>
            <person name="Honrao C."/>
            <person name="Ma X."/>
            <person name="Guo J.J."/>
            <person name="Makriyannis A."/>
            <person name="Linares-Otoya L."/>
            <person name="Boehringer N."/>
            <person name="Wuisan Z.G."/>
            <person name="Kaur H."/>
            <person name="Wu R."/>
            <person name="Mateus A."/>
            <person name="Typas A."/>
            <person name="Savitski M.M."/>
            <person name="Espinoza J.L."/>
            <person name="O'Rourke A."/>
            <person name="Nelson K.E."/>
            <person name="Hiller S."/>
            <person name="Noinaj N."/>
            <person name="Schaeberle T.F."/>
            <person name="D'Onofrio A."/>
            <person name="Lewis K."/>
        </authorList>
    </citation>
    <scope>NUCLEOTIDE SEQUENCE [LARGE SCALE GENOMIC DNA]</scope>
    <source>
        <strain evidence="1 2">HGB 1456</strain>
    </source>
</reference>
<gene>
    <name evidence="1" type="ORF">GEA64_12170</name>
</gene>
<protein>
    <submittedName>
        <fullName evidence="1">Uncharacterized protein</fullName>
    </submittedName>
</protein>
<organism evidence="1 2">
    <name type="scientific">Photorhabdus khanii</name>
    <dbReference type="NCBI Taxonomy" id="1004150"/>
    <lineage>
        <taxon>Bacteria</taxon>
        <taxon>Pseudomonadati</taxon>
        <taxon>Pseudomonadota</taxon>
        <taxon>Gammaproteobacteria</taxon>
        <taxon>Enterobacterales</taxon>
        <taxon>Morganellaceae</taxon>
        <taxon>Photorhabdus</taxon>
    </lineage>
</organism>
<evidence type="ECO:0000313" key="2">
    <source>
        <dbReference type="Proteomes" id="UP000481739"/>
    </source>
</evidence>
<proteinExistence type="predicted"/>